<dbReference type="InterPro" id="IPR037185">
    <property type="entry name" value="EmrE-like"/>
</dbReference>
<evidence type="ECO:0000256" key="5">
    <source>
        <dbReference type="SAM" id="Phobius"/>
    </source>
</evidence>
<feature type="transmembrane region" description="Helical" evidence="5">
    <location>
        <begin position="231"/>
        <end position="251"/>
    </location>
</feature>
<feature type="transmembrane region" description="Helical" evidence="5">
    <location>
        <begin position="257"/>
        <end position="274"/>
    </location>
</feature>
<feature type="domain" description="EamA" evidence="7">
    <location>
        <begin position="147"/>
        <end position="273"/>
    </location>
</feature>
<feature type="signal peptide" evidence="6">
    <location>
        <begin position="1"/>
        <end position="17"/>
    </location>
</feature>
<evidence type="ECO:0000313" key="8">
    <source>
        <dbReference type="EMBL" id="EDQ06947.1"/>
    </source>
</evidence>
<accession>A0ABP2DEJ4</accession>
<keyword evidence="2 5" id="KW-0812">Transmembrane</keyword>
<comment type="caution">
    <text evidence="8">The sequence shown here is derived from an EMBL/GenBank/DDBJ whole genome shotgun (WGS) entry which is preliminary data.</text>
</comment>
<keyword evidence="6" id="KW-0732">Signal</keyword>
<dbReference type="PANTHER" id="PTHR32322:SF9">
    <property type="entry name" value="AMINO-ACID METABOLITE EFFLUX PUMP-RELATED"/>
    <property type="match status" value="1"/>
</dbReference>
<name>A0ABP2DEJ4_9RHOB</name>
<reference evidence="8 9" key="1">
    <citation type="submission" date="2007-11" db="EMBL/GenBank/DDBJ databases">
        <authorList>
            <person name="Wagner-Dobler I."/>
            <person name="Ferriera S."/>
            <person name="Johnson J."/>
            <person name="Kravitz S."/>
            <person name="Beeson K."/>
            <person name="Sutton G."/>
            <person name="Rogers Y.-H."/>
            <person name="Friedman R."/>
            <person name="Frazier M."/>
            <person name="Venter J.C."/>
        </authorList>
    </citation>
    <scope>NUCLEOTIDE SEQUENCE [LARGE SCALE GENOMIC DNA]</scope>
    <source>
        <strain evidence="8 9">HEL-45</strain>
    </source>
</reference>
<evidence type="ECO:0000313" key="9">
    <source>
        <dbReference type="Proteomes" id="UP000003257"/>
    </source>
</evidence>
<keyword evidence="3 5" id="KW-1133">Transmembrane helix</keyword>
<comment type="subcellular location">
    <subcellularLocation>
        <location evidence="1">Membrane</location>
        <topology evidence="1">Multi-pass membrane protein</topology>
    </subcellularLocation>
</comment>
<feature type="chain" id="PRO_5046216846" description="EamA domain-containing protein" evidence="6">
    <location>
        <begin position="18"/>
        <end position="284"/>
    </location>
</feature>
<feature type="transmembrane region" description="Helical" evidence="5">
    <location>
        <begin position="67"/>
        <end position="86"/>
    </location>
</feature>
<keyword evidence="9" id="KW-1185">Reference proteome</keyword>
<feature type="transmembrane region" description="Helical" evidence="5">
    <location>
        <begin position="203"/>
        <end position="224"/>
    </location>
</feature>
<dbReference type="InterPro" id="IPR050638">
    <property type="entry name" value="AA-Vitamin_Transporters"/>
</dbReference>
<evidence type="ECO:0000256" key="2">
    <source>
        <dbReference type="ARBA" id="ARBA00022692"/>
    </source>
</evidence>
<feature type="transmembrane region" description="Helical" evidence="5">
    <location>
        <begin position="145"/>
        <end position="164"/>
    </location>
</feature>
<proteinExistence type="predicted"/>
<sequence>MAMQLLLLSALTMCAFAANSILTRMAVDGGHIDPAGFALVRVGAGAVVLAVMVALRGGRLPLLRRNRIGGALSLAVYMIGFSLAYMTLDAGLGALILFGVVQITMFTHAALTGTAPTARQVIGAAAAFAGLVLVLWPDGQSSTDVAGAGLMVLAGIGWAAYTIVGRTSGDPLAATSANFLLCLPFMLILPAFSGGYFSVSGLLLGALCGGITSGLGYALWYAVLARIDGGTAAVAQLSVPIIAIFAGALILGEPLSFTLLIATVLVLGGIAWAISARSAPTDHR</sequence>
<dbReference type="Pfam" id="PF00892">
    <property type="entry name" value="EamA"/>
    <property type="match status" value="1"/>
</dbReference>
<dbReference type="SUPFAM" id="SSF103481">
    <property type="entry name" value="Multidrug resistance efflux transporter EmrE"/>
    <property type="match status" value="2"/>
</dbReference>
<organism evidence="8 9">
    <name type="scientific">Sulfitobacter indolifex HEL-45</name>
    <dbReference type="NCBI Taxonomy" id="391624"/>
    <lineage>
        <taxon>Bacteria</taxon>
        <taxon>Pseudomonadati</taxon>
        <taxon>Pseudomonadota</taxon>
        <taxon>Alphaproteobacteria</taxon>
        <taxon>Rhodobacterales</taxon>
        <taxon>Roseobacteraceae</taxon>
        <taxon>Sulfitobacter</taxon>
    </lineage>
</organism>
<feature type="transmembrane region" description="Helical" evidence="5">
    <location>
        <begin position="176"/>
        <end position="197"/>
    </location>
</feature>
<feature type="transmembrane region" description="Helical" evidence="5">
    <location>
        <begin position="36"/>
        <end position="55"/>
    </location>
</feature>
<dbReference type="InterPro" id="IPR000620">
    <property type="entry name" value="EamA_dom"/>
</dbReference>
<dbReference type="Proteomes" id="UP000003257">
    <property type="component" value="Unassembled WGS sequence"/>
</dbReference>
<keyword evidence="4 5" id="KW-0472">Membrane</keyword>
<evidence type="ECO:0000256" key="1">
    <source>
        <dbReference type="ARBA" id="ARBA00004141"/>
    </source>
</evidence>
<dbReference type="EMBL" id="ABID01000001">
    <property type="protein sequence ID" value="EDQ06947.1"/>
    <property type="molecule type" value="Genomic_DNA"/>
</dbReference>
<feature type="transmembrane region" description="Helical" evidence="5">
    <location>
        <begin position="121"/>
        <end position="139"/>
    </location>
</feature>
<evidence type="ECO:0000256" key="4">
    <source>
        <dbReference type="ARBA" id="ARBA00023136"/>
    </source>
</evidence>
<evidence type="ECO:0000256" key="3">
    <source>
        <dbReference type="ARBA" id="ARBA00022989"/>
    </source>
</evidence>
<feature type="transmembrane region" description="Helical" evidence="5">
    <location>
        <begin position="92"/>
        <end position="114"/>
    </location>
</feature>
<protein>
    <recommendedName>
        <fullName evidence="7">EamA domain-containing protein</fullName>
    </recommendedName>
</protein>
<gene>
    <name evidence="8" type="ORF">OIHEL45_09015</name>
</gene>
<evidence type="ECO:0000259" key="7">
    <source>
        <dbReference type="Pfam" id="PF00892"/>
    </source>
</evidence>
<dbReference type="PANTHER" id="PTHR32322">
    <property type="entry name" value="INNER MEMBRANE TRANSPORTER"/>
    <property type="match status" value="1"/>
</dbReference>
<evidence type="ECO:0000256" key="6">
    <source>
        <dbReference type="SAM" id="SignalP"/>
    </source>
</evidence>